<dbReference type="PANTHER" id="PTHR38682:SF1">
    <property type="entry name" value="V-TYPE ATP SYNTHASE SUBUNIT C"/>
    <property type="match status" value="1"/>
</dbReference>
<proteinExistence type="predicted"/>
<dbReference type="AlphaFoldDB" id="A0A9D1KZB1"/>
<keyword evidence="1" id="KW-0813">Transport</keyword>
<dbReference type="SUPFAM" id="SSF103486">
    <property type="entry name" value="V-type ATP synthase subunit C"/>
    <property type="match status" value="1"/>
</dbReference>
<keyword evidence="2" id="KW-0406">Ion transport</keyword>
<evidence type="ECO:0000256" key="2">
    <source>
        <dbReference type="ARBA" id="ARBA00023065"/>
    </source>
</evidence>
<name>A0A9D1KZB1_9FIRM</name>
<dbReference type="InterPro" id="IPR050873">
    <property type="entry name" value="V-ATPase_V0D/AC39_subunit"/>
</dbReference>
<accession>A0A9D1KZB1</accession>
<dbReference type="InterPro" id="IPR044911">
    <property type="entry name" value="V-type_ATPase_csu/dsu_dom_3"/>
</dbReference>
<dbReference type="GO" id="GO:0046961">
    <property type="term" value="F:proton-transporting ATPase activity, rotational mechanism"/>
    <property type="evidence" value="ECO:0007669"/>
    <property type="project" value="InterPro"/>
</dbReference>
<dbReference type="Pfam" id="PF01992">
    <property type="entry name" value="vATP-synt_AC39"/>
    <property type="match status" value="1"/>
</dbReference>
<evidence type="ECO:0000256" key="1">
    <source>
        <dbReference type="ARBA" id="ARBA00022448"/>
    </source>
</evidence>
<comment type="caution">
    <text evidence="3">The sequence shown here is derived from an EMBL/GenBank/DDBJ whole genome shotgun (WGS) entry which is preliminary data.</text>
</comment>
<dbReference type="EMBL" id="DVMJ01000006">
    <property type="protein sequence ID" value="HIU12595.1"/>
    <property type="molecule type" value="Genomic_DNA"/>
</dbReference>
<reference evidence="3" key="2">
    <citation type="journal article" date="2021" name="PeerJ">
        <title>Extensive microbial diversity within the chicken gut microbiome revealed by metagenomics and culture.</title>
        <authorList>
            <person name="Gilroy R."/>
            <person name="Ravi A."/>
            <person name="Getino M."/>
            <person name="Pursley I."/>
            <person name="Horton D.L."/>
            <person name="Alikhan N.F."/>
            <person name="Baker D."/>
            <person name="Gharbi K."/>
            <person name="Hall N."/>
            <person name="Watson M."/>
            <person name="Adriaenssens E.M."/>
            <person name="Foster-Nyarko E."/>
            <person name="Jarju S."/>
            <person name="Secka A."/>
            <person name="Antonio M."/>
            <person name="Oren A."/>
            <person name="Chaudhuri R.R."/>
            <person name="La Ragione R."/>
            <person name="Hildebrand F."/>
            <person name="Pallen M.J."/>
        </authorList>
    </citation>
    <scope>NUCLEOTIDE SEQUENCE</scope>
    <source>
        <strain evidence="3">CHK195-11698</strain>
    </source>
</reference>
<dbReference type="Gene3D" id="1.10.132.50">
    <property type="entry name" value="ATP synthase (C/AC39) subunit, domain 3"/>
    <property type="match status" value="3"/>
</dbReference>
<protein>
    <submittedName>
        <fullName evidence="3">V-type ATPase subunit</fullName>
    </submittedName>
</protein>
<gene>
    <name evidence="3" type="ORF">IAD15_00770</name>
</gene>
<dbReference type="InterPro" id="IPR002843">
    <property type="entry name" value="ATPase_V0-cplx_csu/dsu"/>
</dbReference>
<evidence type="ECO:0000313" key="4">
    <source>
        <dbReference type="Proteomes" id="UP000824175"/>
    </source>
</evidence>
<dbReference type="Proteomes" id="UP000824175">
    <property type="component" value="Unassembled WGS sequence"/>
</dbReference>
<organism evidence="3 4">
    <name type="scientific">Candidatus Fimiplasma intestinipullorum</name>
    <dbReference type="NCBI Taxonomy" id="2840825"/>
    <lineage>
        <taxon>Bacteria</taxon>
        <taxon>Bacillati</taxon>
        <taxon>Bacillota</taxon>
        <taxon>Clostridia</taxon>
        <taxon>Eubacteriales</taxon>
        <taxon>Candidatus Fimiplasma</taxon>
    </lineage>
</organism>
<dbReference type="PANTHER" id="PTHR38682">
    <property type="entry name" value="V-TYPE ATP SYNTHASE SUBUNIT C"/>
    <property type="match status" value="1"/>
</dbReference>
<dbReference type="InterPro" id="IPR036079">
    <property type="entry name" value="ATPase_csu/dsu_sf"/>
</dbReference>
<reference evidence="3" key="1">
    <citation type="submission" date="2020-10" db="EMBL/GenBank/DDBJ databases">
        <authorList>
            <person name="Gilroy R."/>
        </authorList>
    </citation>
    <scope>NUCLEOTIDE SEQUENCE</scope>
    <source>
        <strain evidence="3">CHK195-11698</strain>
    </source>
</reference>
<sequence length="346" mass="40526">MKALSSNAVATKAKAMYGKRLRKEDYQELLRKRSVNEVAAYLKNETAYSDILDGVRENAIHRSQLEHLLKKDLYLKSQRLANFAGVGHRQFYDYLIRLAEIDQILNCIHALEGIDREGYLASIPSYFEKRSRFDFLALAHVHRFDDLLHVLRGTGYDKIIAAFRPASSQDKIDSLGCERALRKDFYENLFDVIKHTYKGSLQRQLLEIFETSLELENMTKIYRLKKYFKADPQLILRSLIPVRSRLSGSFIEELVQAPTDKEMMRLLSESSYQFYVGDKDYVFIEYYASEIKYHLSERYMRFSTVAPLVYATYMSLHHIEIENIIHIIEGVRYHVAPESIEEVLIY</sequence>
<evidence type="ECO:0000313" key="3">
    <source>
        <dbReference type="EMBL" id="HIU12595.1"/>
    </source>
</evidence>